<keyword evidence="9" id="KW-0029">Amino-acid transport</keyword>
<reference evidence="13" key="1">
    <citation type="submission" date="2016-03" db="EMBL/GenBank/DDBJ databases">
        <authorList>
            <person name="Ma C."/>
            <person name="Zhou S."/>
            <person name="Yang G."/>
        </authorList>
    </citation>
    <scope>NUCLEOTIDE SEQUENCE [LARGE SCALE GENOMIC DNA]</scope>
    <source>
        <strain evidence="13">SgZ-1</strain>
    </source>
</reference>
<dbReference type="InterPro" id="IPR003439">
    <property type="entry name" value="ABC_transporter-like_ATP-bd"/>
</dbReference>
<dbReference type="GO" id="GO:0006865">
    <property type="term" value="P:amino acid transport"/>
    <property type="evidence" value="ECO:0007669"/>
    <property type="project" value="UniProtKB-KW"/>
</dbReference>
<evidence type="ECO:0000256" key="9">
    <source>
        <dbReference type="ARBA" id="ARBA00022970"/>
    </source>
</evidence>
<organism evidence="12 13">
    <name type="scientific">Thauera humireducens</name>
    <dbReference type="NCBI Taxonomy" id="1134435"/>
    <lineage>
        <taxon>Bacteria</taxon>
        <taxon>Pseudomonadati</taxon>
        <taxon>Pseudomonadota</taxon>
        <taxon>Betaproteobacteria</taxon>
        <taxon>Rhodocyclales</taxon>
        <taxon>Zoogloeaceae</taxon>
        <taxon>Thauera</taxon>
    </lineage>
</organism>
<dbReference type="GO" id="GO:0005524">
    <property type="term" value="F:ATP binding"/>
    <property type="evidence" value="ECO:0007669"/>
    <property type="project" value="UniProtKB-KW"/>
</dbReference>
<dbReference type="SUPFAM" id="SSF55021">
    <property type="entry name" value="ACT-like"/>
    <property type="match status" value="1"/>
</dbReference>
<evidence type="ECO:0000256" key="2">
    <source>
        <dbReference type="ARBA" id="ARBA00005417"/>
    </source>
</evidence>
<dbReference type="PANTHER" id="PTHR43166">
    <property type="entry name" value="AMINO ACID IMPORT ATP-BINDING PROTEIN"/>
    <property type="match status" value="1"/>
</dbReference>
<dbReference type="InterPro" id="IPR050086">
    <property type="entry name" value="MetN_ABC_transporter-like"/>
</dbReference>
<dbReference type="PANTHER" id="PTHR43166:SF30">
    <property type="entry name" value="METHIONINE IMPORT ATP-BINDING PROTEIN METN"/>
    <property type="match status" value="1"/>
</dbReference>
<dbReference type="Pfam" id="PF09383">
    <property type="entry name" value="NIL"/>
    <property type="match status" value="1"/>
</dbReference>
<comment type="similarity">
    <text evidence="2">Belongs to the ABC transporter superfamily.</text>
</comment>
<dbReference type="SUPFAM" id="SSF52540">
    <property type="entry name" value="P-loop containing nucleoside triphosphate hydrolases"/>
    <property type="match status" value="1"/>
</dbReference>
<evidence type="ECO:0000256" key="5">
    <source>
        <dbReference type="ARBA" id="ARBA00022475"/>
    </source>
</evidence>
<dbReference type="InterPro" id="IPR041701">
    <property type="entry name" value="MetN_ABC"/>
</dbReference>
<keyword evidence="8" id="KW-1278">Translocase</keyword>
<accession>A0A127KAU0</accession>
<evidence type="ECO:0000256" key="6">
    <source>
        <dbReference type="ARBA" id="ARBA00022741"/>
    </source>
</evidence>
<name>A0A127KAU0_9RHOO</name>
<dbReference type="InterPro" id="IPR003593">
    <property type="entry name" value="AAA+_ATPase"/>
</dbReference>
<gene>
    <name evidence="12" type="ORF">AC731_010190</name>
</gene>
<dbReference type="PROSITE" id="PS00211">
    <property type="entry name" value="ABC_TRANSPORTER_1"/>
    <property type="match status" value="1"/>
</dbReference>
<dbReference type="CDD" id="cd03258">
    <property type="entry name" value="ABC_MetN_methionine_transporter"/>
    <property type="match status" value="1"/>
</dbReference>
<dbReference type="KEGG" id="thu:AC731_010190"/>
<evidence type="ECO:0000256" key="8">
    <source>
        <dbReference type="ARBA" id="ARBA00022967"/>
    </source>
</evidence>
<dbReference type="SMART" id="SM00930">
    <property type="entry name" value="NIL"/>
    <property type="match status" value="1"/>
</dbReference>
<keyword evidence="4" id="KW-0813">Transport</keyword>
<evidence type="ECO:0000256" key="3">
    <source>
        <dbReference type="ARBA" id="ARBA00020019"/>
    </source>
</evidence>
<keyword evidence="13" id="KW-1185">Reference proteome</keyword>
<dbReference type="InterPro" id="IPR017871">
    <property type="entry name" value="ABC_transporter-like_CS"/>
</dbReference>
<dbReference type="Pfam" id="PF00005">
    <property type="entry name" value="ABC_tran"/>
    <property type="match status" value="1"/>
</dbReference>
<evidence type="ECO:0000256" key="10">
    <source>
        <dbReference type="ARBA" id="ARBA00023136"/>
    </source>
</evidence>
<dbReference type="Gene3D" id="3.40.50.300">
    <property type="entry name" value="P-loop containing nucleotide triphosphate hydrolases"/>
    <property type="match status" value="1"/>
</dbReference>
<dbReference type="GO" id="GO:0016887">
    <property type="term" value="F:ATP hydrolysis activity"/>
    <property type="evidence" value="ECO:0007669"/>
    <property type="project" value="InterPro"/>
</dbReference>
<evidence type="ECO:0000259" key="11">
    <source>
        <dbReference type="PROSITE" id="PS50893"/>
    </source>
</evidence>
<dbReference type="STRING" id="1134435.AC731_010190"/>
<keyword evidence="10" id="KW-0472">Membrane</keyword>
<sequence length="342" mass="37405">MIRIENLRKTYRAADGREVEALTDINLEIGAGEVFGIIGRSGAGKSTLIRTLNLLERPSAGRVLVDGEDITTLDSEGLYALRRRVGMIFQHFNLLNAKTVADNIDWPLKATGHTNAAARAARVQELLALVGLSEHGHKYPSQLSGGQKQRVGIARALANRPQLLLCDEATSALDPETTQSILRLLLDINRQLGLTIVLITHEMQVIRTICDRVAVIDGGRIVESGKVVDVFLHPQHPVTRSMVAQSDALAAASFDPAHAYMSDKLRGTLARLTYIGDVTYQPILSRIMAGAKVQVTILQGEVSSIKDVPFGQLLLELEGGEDDIRAVFAELDRHQIHHEVLQ</sequence>
<dbReference type="PROSITE" id="PS50893">
    <property type="entry name" value="ABC_TRANSPORTER_2"/>
    <property type="match status" value="1"/>
</dbReference>
<evidence type="ECO:0000313" key="13">
    <source>
        <dbReference type="Proteomes" id="UP000036902"/>
    </source>
</evidence>
<dbReference type="Gene3D" id="3.30.70.260">
    <property type="match status" value="1"/>
</dbReference>
<proteinExistence type="inferred from homology"/>
<dbReference type="EMBL" id="CP014646">
    <property type="protein sequence ID" value="AMO39070.1"/>
    <property type="molecule type" value="Genomic_DNA"/>
</dbReference>
<dbReference type="GO" id="GO:0005886">
    <property type="term" value="C:plasma membrane"/>
    <property type="evidence" value="ECO:0007669"/>
    <property type="project" value="UniProtKB-ARBA"/>
</dbReference>
<dbReference type="InterPro" id="IPR027417">
    <property type="entry name" value="P-loop_NTPase"/>
</dbReference>
<evidence type="ECO:0000256" key="1">
    <source>
        <dbReference type="ARBA" id="ARBA00002579"/>
    </source>
</evidence>
<protein>
    <recommendedName>
        <fullName evidence="3">Cell division ATP-binding protein FtsE</fullName>
    </recommendedName>
</protein>
<dbReference type="RefSeq" id="WP_048709974.1">
    <property type="nucleotide sequence ID" value="NZ_CP014646.1"/>
</dbReference>
<keyword evidence="5" id="KW-1003">Cell membrane</keyword>
<dbReference type="Proteomes" id="UP000036902">
    <property type="component" value="Chromosome"/>
</dbReference>
<dbReference type="InterPro" id="IPR018449">
    <property type="entry name" value="NIL_domain"/>
</dbReference>
<evidence type="ECO:0000256" key="4">
    <source>
        <dbReference type="ARBA" id="ARBA00022448"/>
    </source>
</evidence>
<evidence type="ECO:0000256" key="7">
    <source>
        <dbReference type="ARBA" id="ARBA00022840"/>
    </source>
</evidence>
<comment type="function">
    <text evidence="1">Part of the ABC transporter FtsEX involved in cellular division. Important for assembly or stability of the septal ring.</text>
</comment>
<keyword evidence="7 12" id="KW-0067">ATP-binding</keyword>
<dbReference type="FunFam" id="3.40.50.300:FF:000056">
    <property type="entry name" value="Cell division ATP-binding protein FtsE"/>
    <property type="match status" value="1"/>
</dbReference>
<keyword evidence="6" id="KW-0547">Nucleotide-binding</keyword>
<feature type="domain" description="ABC transporter" evidence="11">
    <location>
        <begin position="2"/>
        <end position="243"/>
    </location>
</feature>
<dbReference type="AlphaFoldDB" id="A0A127KAU0"/>
<dbReference type="InterPro" id="IPR045865">
    <property type="entry name" value="ACT-like_dom_sf"/>
</dbReference>
<evidence type="ECO:0000313" key="12">
    <source>
        <dbReference type="EMBL" id="AMO39070.1"/>
    </source>
</evidence>
<dbReference type="SMART" id="SM00382">
    <property type="entry name" value="AAA"/>
    <property type="match status" value="1"/>
</dbReference>